<geneLocation type="chloroplast" evidence="7"/>
<dbReference type="InterPro" id="IPR036920">
    <property type="entry name" value="Ribosomal_uL16_sf"/>
</dbReference>
<dbReference type="InterPro" id="IPR000114">
    <property type="entry name" value="Ribosomal_uL16_bact-type"/>
</dbReference>
<evidence type="ECO:0000256" key="3">
    <source>
        <dbReference type="ARBA" id="ARBA00023274"/>
    </source>
</evidence>
<evidence type="ECO:0000313" key="7">
    <source>
        <dbReference type="EMBL" id="QPM99297.1"/>
    </source>
</evidence>
<feature type="compositionally biased region" description="Basic and acidic residues" evidence="6">
    <location>
        <begin position="7"/>
        <end position="23"/>
    </location>
</feature>
<dbReference type="SUPFAM" id="SSF54686">
    <property type="entry name" value="Ribosomal protein L16p/L10e"/>
    <property type="match status" value="1"/>
</dbReference>
<dbReference type="EMBL" id="MT909785">
    <property type="protein sequence ID" value="QPM99297.1"/>
    <property type="molecule type" value="Genomic_DNA"/>
</dbReference>
<keyword evidence="5 7" id="KW-0934">Plastid</keyword>
<comment type="similarity">
    <text evidence="1 4">Belongs to the universal ribosomal protein uL16 family.</text>
</comment>
<dbReference type="PANTHER" id="PTHR12220">
    <property type="entry name" value="50S/60S RIBOSOMAL PROTEIN L16"/>
    <property type="match status" value="1"/>
</dbReference>
<feature type="region of interest" description="Disordered" evidence="6">
    <location>
        <begin position="1"/>
        <end position="23"/>
    </location>
</feature>
<dbReference type="CDD" id="cd01433">
    <property type="entry name" value="Ribosomal_L16_L10e"/>
    <property type="match status" value="1"/>
</dbReference>
<sequence>MLKPKKIKFEKQHRGRMTGKDKHTSYPKVGKYFLQAKESQWISAKQIESTRRTIIHKLKREGKLFILFFPHKPVTTRVSESRMGSGKGNISHWVAVIKSNMYLFALQGITKELAYEALKAGSYKLPIKTQIIIKYETSIT</sequence>
<name>A0A7T1C5B7_9STRA</name>
<dbReference type="RefSeq" id="YP_010117080.1">
    <property type="nucleotide sequence ID" value="NC_056103.1"/>
</dbReference>
<evidence type="ECO:0000256" key="2">
    <source>
        <dbReference type="ARBA" id="ARBA00022980"/>
    </source>
</evidence>
<dbReference type="GO" id="GO:0005762">
    <property type="term" value="C:mitochondrial large ribosomal subunit"/>
    <property type="evidence" value="ECO:0007669"/>
    <property type="project" value="TreeGrafter"/>
</dbReference>
<dbReference type="GO" id="GO:0009507">
    <property type="term" value="C:chloroplast"/>
    <property type="evidence" value="ECO:0007669"/>
    <property type="project" value="UniProtKB-SubCell"/>
</dbReference>
<comment type="subunit">
    <text evidence="5">Part of the 50S ribosomal subunit.</text>
</comment>
<keyword evidence="5 7" id="KW-0150">Chloroplast</keyword>
<dbReference type="AlphaFoldDB" id="A0A7T1C5B7"/>
<dbReference type="GO" id="GO:0003735">
    <property type="term" value="F:structural constituent of ribosome"/>
    <property type="evidence" value="ECO:0007669"/>
    <property type="project" value="InterPro"/>
</dbReference>
<evidence type="ECO:0000256" key="5">
    <source>
        <dbReference type="RuleBase" id="RU004415"/>
    </source>
</evidence>
<dbReference type="NCBIfam" id="TIGR01164">
    <property type="entry name" value="rplP_bact"/>
    <property type="match status" value="1"/>
</dbReference>
<dbReference type="InterPro" id="IPR047873">
    <property type="entry name" value="Ribosomal_uL16"/>
</dbReference>
<keyword evidence="3 4" id="KW-0687">Ribonucleoprotein</keyword>
<evidence type="ECO:0000256" key="6">
    <source>
        <dbReference type="SAM" id="MobiDB-lite"/>
    </source>
</evidence>
<evidence type="ECO:0000256" key="1">
    <source>
        <dbReference type="ARBA" id="ARBA00008931"/>
    </source>
</evidence>
<dbReference type="PRINTS" id="PR00060">
    <property type="entry name" value="RIBOSOMALL16"/>
</dbReference>
<dbReference type="InterPro" id="IPR016180">
    <property type="entry name" value="Ribosomal_uL16_dom"/>
</dbReference>
<accession>A0A7T1C5B7</accession>
<dbReference type="PANTHER" id="PTHR12220:SF13">
    <property type="entry name" value="LARGE RIBOSOMAL SUBUNIT PROTEIN UL16M"/>
    <property type="match status" value="1"/>
</dbReference>
<dbReference type="GO" id="GO:0032543">
    <property type="term" value="P:mitochondrial translation"/>
    <property type="evidence" value="ECO:0007669"/>
    <property type="project" value="TreeGrafter"/>
</dbReference>
<dbReference type="GO" id="GO:0019843">
    <property type="term" value="F:rRNA binding"/>
    <property type="evidence" value="ECO:0007669"/>
    <property type="project" value="InterPro"/>
</dbReference>
<dbReference type="Pfam" id="PF00252">
    <property type="entry name" value="Ribosomal_L16"/>
    <property type="match status" value="1"/>
</dbReference>
<keyword evidence="2 4" id="KW-0689">Ribosomal protein</keyword>
<proteinExistence type="inferred from homology"/>
<dbReference type="PROSITE" id="PS00701">
    <property type="entry name" value="RIBOSOMAL_L16_2"/>
    <property type="match status" value="1"/>
</dbReference>
<dbReference type="Gene3D" id="3.90.1170.10">
    <property type="entry name" value="Ribosomal protein L10e/L16"/>
    <property type="match status" value="1"/>
</dbReference>
<comment type="subcellular location">
    <subcellularLocation>
        <location evidence="5">Plastid</location>
        <location evidence="5">Chloroplast</location>
    </subcellularLocation>
</comment>
<reference evidence="7" key="1">
    <citation type="journal article" date="2021" name="Front. Plant Sci.">
        <title>Highly Reduced Plastid Genomes of the Non-photosynthetic Dictyochophyceans Pteridomonas spp. (Ochrophyta, SAR) Are Retained for tRNA-Glu-Based Organellar Heme Biosynthesis.</title>
        <authorList>
            <person name="Kayama M."/>
            <person name="Maciszewski K."/>
            <person name="Yabuki A."/>
            <person name="Miyashita H."/>
            <person name="Karnkowska A."/>
            <person name="Kamikawa R."/>
        </authorList>
    </citation>
    <scope>NUCLEOTIDE SEQUENCE</scope>
    <source>
        <strain evidence="7">NY0221</strain>
    </source>
</reference>
<dbReference type="InterPro" id="IPR020798">
    <property type="entry name" value="Ribosomal_uL16_CS"/>
</dbReference>
<dbReference type="GeneID" id="65316635"/>
<evidence type="ECO:0000256" key="4">
    <source>
        <dbReference type="RuleBase" id="RU004413"/>
    </source>
</evidence>
<organism evidence="7">
    <name type="scientific">Pteridomonas danica</name>
    <dbReference type="NCBI Taxonomy" id="38822"/>
    <lineage>
        <taxon>Eukaryota</taxon>
        <taxon>Sar</taxon>
        <taxon>Stramenopiles</taxon>
        <taxon>Ochrophyta</taxon>
        <taxon>Dictyochophyceae</taxon>
        <taxon>Pedinellales</taxon>
        <taxon>Pteridomonas</taxon>
    </lineage>
</organism>
<gene>
    <name evidence="7" type="primary">rpl16</name>
</gene>
<protein>
    <recommendedName>
        <fullName evidence="5">50S ribosomal protein L16, chloroplastic</fullName>
    </recommendedName>
</protein>